<evidence type="ECO:0000256" key="1">
    <source>
        <dbReference type="ARBA" id="ARBA00009437"/>
    </source>
</evidence>
<evidence type="ECO:0000259" key="5">
    <source>
        <dbReference type="PROSITE" id="PS50931"/>
    </source>
</evidence>
<keyword evidence="7" id="KW-1185">Reference proteome</keyword>
<dbReference type="InterPro" id="IPR058163">
    <property type="entry name" value="LysR-type_TF_proteobact-type"/>
</dbReference>
<dbReference type="EMBL" id="FMUN01000004">
    <property type="protein sequence ID" value="SCY22540.1"/>
    <property type="molecule type" value="Genomic_DNA"/>
</dbReference>
<dbReference type="SUPFAM" id="SSF53850">
    <property type="entry name" value="Periplasmic binding protein-like II"/>
    <property type="match status" value="1"/>
</dbReference>
<dbReference type="GO" id="GO:0003700">
    <property type="term" value="F:DNA-binding transcription factor activity"/>
    <property type="evidence" value="ECO:0007669"/>
    <property type="project" value="InterPro"/>
</dbReference>
<keyword evidence="4" id="KW-0804">Transcription</keyword>
<comment type="similarity">
    <text evidence="1">Belongs to the LysR transcriptional regulatory family.</text>
</comment>
<dbReference type="Proteomes" id="UP000183104">
    <property type="component" value="Unassembled WGS sequence"/>
</dbReference>
<dbReference type="Gene3D" id="3.40.190.290">
    <property type="match status" value="1"/>
</dbReference>
<accession>A0A0P9C8K1</accession>
<gene>
    <name evidence="6" type="ORF">SAMN05661077_1507</name>
</gene>
<dbReference type="PANTHER" id="PTHR30537:SF5">
    <property type="entry name" value="HTH-TYPE TRANSCRIPTIONAL ACTIVATOR TTDR-RELATED"/>
    <property type="match status" value="1"/>
</dbReference>
<dbReference type="FunFam" id="3.40.190.290:FF:000001">
    <property type="entry name" value="Transcriptional regulator, LysR family"/>
    <property type="match status" value="1"/>
</dbReference>
<keyword evidence="2" id="KW-0805">Transcription regulation</keyword>
<dbReference type="Pfam" id="PF03466">
    <property type="entry name" value="LysR_substrate"/>
    <property type="match status" value="1"/>
</dbReference>
<dbReference type="CDD" id="cd08422">
    <property type="entry name" value="PBP2_CrgA_like"/>
    <property type="match status" value="1"/>
</dbReference>
<dbReference type="GO" id="GO:0006351">
    <property type="term" value="P:DNA-templated transcription"/>
    <property type="evidence" value="ECO:0007669"/>
    <property type="project" value="TreeGrafter"/>
</dbReference>
<dbReference type="OrthoDB" id="9786526at2"/>
<evidence type="ECO:0000256" key="4">
    <source>
        <dbReference type="ARBA" id="ARBA00023163"/>
    </source>
</evidence>
<evidence type="ECO:0000256" key="3">
    <source>
        <dbReference type="ARBA" id="ARBA00023125"/>
    </source>
</evidence>
<evidence type="ECO:0000313" key="6">
    <source>
        <dbReference type="EMBL" id="SCY22540.1"/>
    </source>
</evidence>
<protein>
    <submittedName>
        <fullName evidence="6">Transcriptional regulator, LysR family</fullName>
    </submittedName>
</protein>
<evidence type="ECO:0000256" key="2">
    <source>
        <dbReference type="ARBA" id="ARBA00023015"/>
    </source>
</evidence>
<evidence type="ECO:0000313" key="7">
    <source>
        <dbReference type="Proteomes" id="UP000183104"/>
    </source>
</evidence>
<dbReference type="PANTHER" id="PTHR30537">
    <property type="entry name" value="HTH-TYPE TRANSCRIPTIONAL REGULATOR"/>
    <property type="match status" value="1"/>
</dbReference>
<dbReference type="FunFam" id="1.10.10.10:FF:000001">
    <property type="entry name" value="LysR family transcriptional regulator"/>
    <property type="match status" value="1"/>
</dbReference>
<feature type="domain" description="HTH lysR-type" evidence="5">
    <location>
        <begin position="1"/>
        <end position="59"/>
    </location>
</feature>
<dbReference type="Pfam" id="PF00126">
    <property type="entry name" value="HTH_1"/>
    <property type="match status" value="1"/>
</dbReference>
<dbReference type="AlphaFoldDB" id="A0A0P9C8K1"/>
<dbReference type="PROSITE" id="PS50931">
    <property type="entry name" value="HTH_LYSR"/>
    <property type="match status" value="1"/>
</dbReference>
<dbReference type="SUPFAM" id="SSF46785">
    <property type="entry name" value="Winged helix' DNA-binding domain"/>
    <property type="match status" value="1"/>
</dbReference>
<dbReference type="STRING" id="381306.AN478_01580"/>
<dbReference type="Gene3D" id="1.10.10.10">
    <property type="entry name" value="Winged helix-like DNA-binding domain superfamily/Winged helix DNA-binding domain"/>
    <property type="match status" value="1"/>
</dbReference>
<sequence>MDRFDAMQAFVRVVEVGSFSGAAERLGVTKSVVSRRVADLERALGAELLRRTTRRLHLTDSGRAYYERARRILADLAEAEQAVSSEQGALRGELRVAAPLSFGIGPLQPAIEAFQERHPEVTFDLDLDDRQVDLVKEGVDVAVRIADLEDSSLVARRLAPIRGIVCASPDYLARNGTPETPDQLAAHPALVYTNRQQPEVWPYTDPSGRAGRVRMTPRLRANNGDFLREAALAGQGVLYSPLFILHGALEEGRLVPILADYRWPEVAAHAVYPRTRHLSAQVRAFVDFLAERFAGVPDWERPLRGGPGSP</sequence>
<dbReference type="InterPro" id="IPR005119">
    <property type="entry name" value="LysR_subst-bd"/>
</dbReference>
<dbReference type="InterPro" id="IPR036388">
    <property type="entry name" value="WH-like_DNA-bd_sf"/>
</dbReference>
<proteinExistence type="inferred from homology"/>
<organism evidence="6 7">
    <name type="scientific">Thiohalorhabdus denitrificans</name>
    <dbReference type="NCBI Taxonomy" id="381306"/>
    <lineage>
        <taxon>Bacteria</taxon>
        <taxon>Pseudomonadati</taxon>
        <taxon>Pseudomonadota</taxon>
        <taxon>Gammaproteobacteria</taxon>
        <taxon>Thiohalorhabdales</taxon>
        <taxon>Thiohalorhabdaceae</taxon>
        <taxon>Thiohalorhabdus</taxon>
    </lineage>
</organism>
<dbReference type="InterPro" id="IPR036390">
    <property type="entry name" value="WH_DNA-bd_sf"/>
</dbReference>
<keyword evidence="3" id="KW-0238">DNA-binding</keyword>
<dbReference type="RefSeq" id="WP_054964875.1">
    <property type="nucleotide sequence ID" value="NZ_FMUN01000004.1"/>
</dbReference>
<dbReference type="GO" id="GO:0043565">
    <property type="term" value="F:sequence-specific DNA binding"/>
    <property type="evidence" value="ECO:0007669"/>
    <property type="project" value="TreeGrafter"/>
</dbReference>
<dbReference type="PATRIC" id="fig|381306.5.peg.1869"/>
<reference evidence="7" key="1">
    <citation type="submission" date="2016-10" db="EMBL/GenBank/DDBJ databases">
        <authorList>
            <person name="Varghese N."/>
        </authorList>
    </citation>
    <scope>NUCLEOTIDE SEQUENCE [LARGE SCALE GENOMIC DNA]</scope>
    <source>
        <strain evidence="7">HL 19</strain>
    </source>
</reference>
<name>A0A0P9C8K1_9GAMM</name>
<dbReference type="InterPro" id="IPR000847">
    <property type="entry name" value="LysR_HTH_N"/>
</dbReference>